<reference evidence="3" key="1">
    <citation type="journal article" date="2019" name="Sci. Rep.">
        <title>Draft genome of Tanacetum cinerariifolium, the natural source of mosquito coil.</title>
        <authorList>
            <person name="Yamashiro T."/>
            <person name="Shiraishi A."/>
            <person name="Satake H."/>
            <person name="Nakayama K."/>
        </authorList>
    </citation>
    <scope>NUCLEOTIDE SEQUENCE</scope>
</reference>
<name>A0A699HTP9_TANCI</name>
<proteinExistence type="predicted"/>
<protein>
    <submittedName>
        <fullName evidence="3">Uncharacterized protein</fullName>
    </submittedName>
</protein>
<dbReference type="AlphaFoldDB" id="A0A699HTP9"/>
<evidence type="ECO:0000256" key="1">
    <source>
        <dbReference type="SAM" id="Coils"/>
    </source>
</evidence>
<gene>
    <name evidence="3" type="ORF">Tci_454799</name>
</gene>
<comment type="caution">
    <text evidence="3">The sequence shown here is derived from an EMBL/GenBank/DDBJ whole genome shotgun (WGS) entry which is preliminary data.</text>
</comment>
<evidence type="ECO:0000256" key="2">
    <source>
        <dbReference type="SAM" id="MobiDB-lite"/>
    </source>
</evidence>
<evidence type="ECO:0000313" key="3">
    <source>
        <dbReference type="EMBL" id="GEY82825.1"/>
    </source>
</evidence>
<accession>A0A699HTP9</accession>
<dbReference type="EMBL" id="BKCJ010213572">
    <property type="protein sequence ID" value="GEY82825.1"/>
    <property type="molecule type" value="Genomic_DNA"/>
</dbReference>
<feature type="region of interest" description="Disordered" evidence="2">
    <location>
        <begin position="1"/>
        <end position="32"/>
    </location>
</feature>
<organism evidence="3">
    <name type="scientific">Tanacetum cinerariifolium</name>
    <name type="common">Dalmatian daisy</name>
    <name type="synonym">Chrysanthemum cinerariifolium</name>
    <dbReference type="NCBI Taxonomy" id="118510"/>
    <lineage>
        <taxon>Eukaryota</taxon>
        <taxon>Viridiplantae</taxon>
        <taxon>Streptophyta</taxon>
        <taxon>Embryophyta</taxon>
        <taxon>Tracheophyta</taxon>
        <taxon>Spermatophyta</taxon>
        <taxon>Magnoliopsida</taxon>
        <taxon>eudicotyledons</taxon>
        <taxon>Gunneridae</taxon>
        <taxon>Pentapetalae</taxon>
        <taxon>asterids</taxon>
        <taxon>campanulids</taxon>
        <taxon>Asterales</taxon>
        <taxon>Asteraceae</taxon>
        <taxon>Asteroideae</taxon>
        <taxon>Anthemideae</taxon>
        <taxon>Anthemidinae</taxon>
        <taxon>Tanacetum</taxon>
    </lineage>
</organism>
<feature type="coiled-coil region" evidence="1">
    <location>
        <begin position="43"/>
        <end position="70"/>
    </location>
</feature>
<sequence>HQKPPHKAIPLCRDAAKKKRSSSGARSESLVAGDPSLVNALCELEHEDQRHQKQRELERLKIAKRDKELELQQKMFEFQQQQKFKEDIKYYNEAHEHLTARALSNVLLLTKKSRSVEI</sequence>
<feature type="non-terminal residue" evidence="3">
    <location>
        <position position="1"/>
    </location>
</feature>
<keyword evidence="1" id="KW-0175">Coiled coil</keyword>